<reference evidence="4 5" key="1">
    <citation type="journal article" date="2022" name="Front. Cell. Infect. Microbiol.">
        <title>The Genomes of Two Strains of Taenia crassiceps the Animal Model for the Study of Human Cysticercosis.</title>
        <authorList>
            <person name="Bobes R.J."/>
            <person name="Estrada K."/>
            <person name="Rios-Valencia D.G."/>
            <person name="Calderon-Gallegos A."/>
            <person name="de la Torre P."/>
            <person name="Carrero J.C."/>
            <person name="Sanchez-Flores A."/>
            <person name="Laclette J.P."/>
        </authorList>
    </citation>
    <scope>NUCLEOTIDE SEQUENCE [LARGE SCALE GENOMIC DNA]</scope>
    <source>
        <strain evidence="4">WFUcys</strain>
    </source>
</reference>
<evidence type="ECO:0000313" key="4">
    <source>
        <dbReference type="EMBL" id="KAL5107955.1"/>
    </source>
</evidence>
<evidence type="ECO:0000313" key="5">
    <source>
        <dbReference type="Proteomes" id="UP001651158"/>
    </source>
</evidence>
<accession>A0ABR4QEE0</accession>
<protein>
    <recommendedName>
        <fullName evidence="2">RRP15-like protein</fullName>
    </recommendedName>
</protein>
<sequence length="194" mass="21456">MAFAAISDVVRKILEEPLSANKHQILSLAKTDQEKRAKFEVECVSVPGDLCHLAWSKSDRAIWLRHVGVRRLVNTDCPSAEASKANRAEIECERARERRLKRHATQGVVALFNAVQQHQSVLEKHLDVTGPLVFQREKVVTGFTASDFLDRLSAGLPGAKAKPVKETISDVSSAPKGSKPDSLLSLRTVKAQRR</sequence>
<comment type="caution">
    <text evidence="4">The sequence shown here is derived from an EMBL/GenBank/DDBJ whole genome shotgun (WGS) entry which is preliminary data.</text>
</comment>
<gene>
    <name evidence="4" type="ORF">TcWFU_007116</name>
</gene>
<dbReference type="Pfam" id="PF07890">
    <property type="entry name" value="Rrp15p"/>
    <property type="match status" value="1"/>
</dbReference>
<evidence type="ECO:0000256" key="2">
    <source>
        <dbReference type="ARBA" id="ARBA00017475"/>
    </source>
</evidence>
<organism evidence="4 5">
    <name type="scientific">Taenia crassiceps</name>
    <dbReference type="NCBI Taxonomy" id="6207"/>
    <lineage>
        <taxon>Eukaryota</taxon>
        <taxon>Metazoa</taxon>
        <taxon>Spiralia</taxon>
        <taxon>Lophotrochozoa</taxon>
        <taxon>Platyhelminthes</taxon>
        <taxon>Cestoda</taxon>
        <taxon>Eucestoda</taxon>
        <taxon>Cyclophyllidea</taxon>
        <taxon>Taeniidae</taxon>
        <taxon>Taenia</taxon>
    </lineage>
</organism>
<dbReference type="Proteomes" id="UP001651158">
    <property type="component" value="Unassembled WGS sequence"/>
</dbReference>
<comment type="similarity">
    <text evidence="1">Belongs to the RRP15 family.</text>
</comment>
<dbReference type="PANTHER" id="PTHR13245:SF14">
    <property type="entry name" value="RRP15-LIKE PROTEIN"/>
    <property type="match status" value="1"/>
</dbReference>
<dbReference type="EMBL" id="JAKROA010000004">
    <property type="protein sequence ID" value="KAL5107955.1"/>
    <property type="molecule type" value="Genomic_DNA"/>
</dbReference>
<dbReference type="InterPro" id="IPR012459">
    <property type="entry name" value="Rrp15"/>
</dbReference>
<feature type="region of interest" description="Disordered" evidence="3">
    <location>
        <begin position="163"/>
        <end position="194"/>
    </location>
</feature>
<evidence type="ECO:0000256" key="3">
    <source>
        <dbReference type="SAM" id="MobiDB-lite"/>
    </source>
</evidence>
<dbReference type="PANTHER" id="PTHR13245">
    <property type="entry name" value="RRP15-LIKE PROTEIN"/>
    <property type="match status" value="1"/>
</dbReference>
<name>A0ABR4QEE0_9CEST</name>
<evidence type="ECO:0000256" key="1">
    <source>
        <dbReference type="ARBA" id="ARBA00007462"/>
    </source>
</evidence>
<proteinExistence type="inferred from homology"/>
<keyword evidence="5" id="KW-1185">Reference proteome</keyword>